<organism evidence="7 8">
    <name type="scientific">Wenyingzhuangia marina</name>
    <dbReference type="NCBI Taxonomy" id="1195760"/>
    <lineage>
        <taxon>Bacteria</taxon>
        <taxon>Pseudomonadati</taxon>
        <taxon>Bacteroidota</taxon>
        <taxon>Flavobacteriia</taxon>
        <taxon>Flavobacteriales</taxon>
        <taxon>Flavobacteriaceae</taxon>
        <taxon>Wenyingzhuangia</taxon>
    </lineage>
</organism>
<evidence type="ECO:0000256" key="4">
    <source>
        <dbReference type="SAM" id="Phobius"/>
    </source>
</evidence>
<dbReference type="Proteomes" id="UP000184109">
    <property type="component" value="Unassembled WGS sequence"/>
</dbReference>
<dbReference type="PANTHER" id="PTHR43547">
    <property type="entry name" value="TWO-COMPONENT HISTIDINE KINASE"/>
    <property type="match status" value="1"/>
</dbReference>
<proteinExistence type="predicted"/>
<dbReference type="InterPro" id="IPR011123">
    <property type="entry name" value="Y_Y_Y"/>
</dbReference>
<feature type="chain" id="PRO_5012545042" evidence="5">
    <location>
        <begin position="28"/>
        <end position="872"/>
    </location>
</feature>
<sequence length="872" mass="100563">MMIINIKSIQRLLYLAFFFFTTSIAFANDFVFTPINVSQGLSDNQVRYILQLADGRMVFTTSGNLNIYDGSKFSYIHRTSDHIYPIKKYDGFYRIYHDQDSLLWIKDHHKLMCVNLRKEKYLLNLESYFKAKGLKEPVQNFFMDSQKKMWVQTSRGLLDLNTLSSIDLSINKGGLQDVDADGDLLYLFYNTGEVVCYNTITKKRLYVLAAYPKVEQKFFKRTSLIVKGKSGFYQIRNGDKSGCFFFDVKKQKWKTLLVSKNVLNTLTLTPEETIYISTSRGFYNVNPKTGENQYIPSLKTKDGNLIDTEISSIFYDFQGGLWVGTLNRGLLYYHPSRYQLKQVGRSLFLPSTSKEISVQAFAEDYSGRIYVKTGSNFYLYASEINKELIPVKQNSLPNEVLTKFKKKTATTFKDNVYTSVCKDSRGWIWAGTPDGLMLFTSEKENASKIFYTEDGLINNFVHALLEDKNHNIWVTTSYGISKITVDDVVKQKVHFTNYNIYNGTLEGEYVNSSIYESSKGELYFGGIDGFNVLNPTKSSESKDLFFKPAFTSFYLRGEEVKIGAQYDGEIILSQSTNYTQKIELLYNQNFLTFEFSALNYLNKEKTYYRYYLQGIDDDWNQVLAGRNGNGLTKNGVLKVSYTNLSAGKYMLKVMASENPKVWKGEATKVLIVIHAPWWKTTTAYIVYVFCFLIILIGGIYMYVKITKKKIEREHNEEMLLLRVKNLIDQLSHYERESIVDVEKSKGEELDNYKDKNEQPKSVDTEFITHAIETVENNLDTPGYSVEQLSKDLCMDRTGLYRKLTDMLDESPSLFIRNIRLQRAAKLLLENNMSITEIAEKVGFSTTSYMSKCFQDMYGCKPSEYAKKLKKST</sequence>
<evidence type="ECO:0000256" key="1">
    <source>
        <dbReference type="ARBA" id="ARBA00022553"/>
    </source>
</evidence>
<dbReference type="Gene3D" id="1.10.10.60">
    <property type="entry name" value="Homeodomain-like"/>
    <property type="match status" value="1"/>
</dbReference>
<name>A0A1M5VV05_9FLAO</name>
<dbReference type="SUPFAM" id="SSF46689">
    <property type="entry name" value="Homeodomain-like"/>
    <property type="match status" value="1"/>
</dbReference>
<dbReference type="SUPFAM" id="SSF63829">
    <property type="entry name" value="Calcium-dependent phosphotriesterase"/>
    <property type="match status" value="2"/>
</dbReference>
<dbReference type="GO" id="GO:0003700">
    <property type="term" value="F:DNA-binding transcription factor activity"/>
    <property type="evidence" value="ECO:0007669"/>
    <property type="project" value="InterPro"/>
</dbReference>
<accession>A0A1M5VV05</accession>
<protein>
    <submittedName>
        <fullName evidence="7">Transcriptional regulator, AraC family</fullName>
    </submittedName>
</protein>
<dbReference type="Gene3D" id="2.130.10.10">
    <property type="entry name" value="YVTN repeat-like/Quinoprotein amine dehydrogenase"/>
    <property type="match status" value="2"/>
</dbReference>
<dbReference type="InterPro" id="IPR013783">
    <property type="entry name" value="Ig-like_fold"/>
</dbReference>
<dbReference type="InterPro" id="IPR011110">
    <property type="entry name" value="Reg_prop"/>
</dbReference>
<reference evidence="8" key="1">
    <citation type="submission" date="2016-11" db="EMBL/GenBank/DDBJ databases">
        <authorList>
            <person name="Varghese N."/>
            <person name="Submissions S."/>
        </authorList>
    </citation>
    <scope>NUCLEOTIDE SEQUENCE [LARGE SCALE GENOMIC DNA]</scope>
    <source>
        <strain evidence="8">DSM 100572</strain>
    </source>
</reference>
<dbReference type="PROSITE" id="PS01124">
    <property type="entry name" value="HTH_ARAC_FAMILY_2"/>
    <property type="match status" value="1"/>
</dbReference>
<feature type="signal peptide" evidence="5">
    <location>
        <begin position="1"/>
        <end position="27"/>
    </location>
</feature>
<dbReference type="GO" id="GO:0000155">
    <property type="term" value="F:phosphorelay sensor kinase activity"/>
    <property type="evidence" value="ECO:0007669"/>
    <property type="project" value="TreeGrafter"/>
</dbReference>
<dbReference type="Pfam" id="PF07494">
    <property type="entry name" value="Reg_prop"/>
    <property type="match status" value="3"/>
</dbReference>
<dbReference type="RefSeq" id="WP_073121034.1">
    <property type="nucleotide sequence ID" value="NZ_BMEN01000004.1"/>
</dbReference>
<dbReference type="AlphaFoldDB" id="A0A1M5VV05"/>
<keyword evidence="8" id="KW-1185">Reference proteome</keyword>
<feature type="transmembrane region" description="Helical" evidence="4">
    <location>
        <begin position="684"/>
        <end position="703"/>
    </location>
</feature>
<evidence type="ECO:0000259" key="6">
    <source>
        <dbReference type="PROSITE" id="PS01124"/>
    </source>
</evidence>
<dbReference type="InterPro" id="IPR018060">
    <property type="entry name" value="HTH_AraC"/>
</dbReference>
<evidence type="ECO:0000256" key="5">
    <source>
        <dbReference type="SAM" id="SignalP"/>
    </source>
</evidence>
<keyword evidence="1" id="KW-0597">Phosphoprotein</keyword>
<feature type="domain" description="HTH araC/xylS-type" evidence="6">
    <location>
        <begin position="768"/>
        <end position="867"/>
    </location>
</feature>
<dbReference type="Pfam" id="PF12833">
    <property type="entry name" value="HTH_18"/>
    <property type="match status" value="1"/>
</dbReference>
<gene>
    <name evidence="7" type="ORF">SAMN05444281_1973</name>
</gene>
<keyword evidence="2" id="KW-0805">Transcription regulation</keyword>
<dbReference type="STRING" id="1195760.SAMN05444281_1973"/>
<evidence type="ECO:0000313" key="7">
    <source>
        <dbReference type="EMBL" id="SHH79092.1"/>
    </source>
</evidence>
<dbReference type="PANTHER" id="PTHR43547:SF2">
    <property type="entry name" value="HYBRID SIGNAL TRANSDUCTION HISTIDINE KINASE C"/>
    <property type="match status" value="1"/>
</dbReference>
<dbReference type="Gene3D" id="2.60.40.10">
    <property type="entry name" value="Immunoglobulins"/>
    <property type="match status" value="1"/>
</dbReference>
<keyword evidence="5" id="KW-0732">Signal</keyword>
<dbReference type="GO" id="GO:0043565">
    <property type="term" value="F:sequence-specific DNA binding"/>
    <property type="evidence" value="ECO:0007669"/>
    <property type="project" value="InterPro"/>
</dbReference>
<keyword evidence="4" id="KW-0472">Membrane</keyword>
<evidence type="ECO:0000313" key="8">
    <source>
        <dbReference type="Proteomes" id="UP000184109"/>
    </source>
</evidence>
<keyword evidence="3" id="KW-0804">Transcription</keyword>
<keyword evidence="4" id="KW-0812">Transmembrane</keyword>
<dbReference type="InterPro" id="IPR009057">
    <property type="entry name" value="Homeodomain-like_sf"/>
</dbReference>
<dbReference type="OrthoDB" id="1522078at2"/>
<dbReference type="SMART" id="SM00342">
    <property type="entry name" value="HTH_ARAC"/>
    <property type="match status" value="1"/>
</dbReference>
<dbReference type="Pfam" id="PF07495">
    <property type="entry name" value="Y_Y_Y"/>
    <property type="match status" value="1"/>
</dbReference>
<evidence type="ECO:0000256" key="2">
    <source>
        <dbReference type="ARBA" id="ARBA00023015"/>
    </source>
</evidence>
<dbReference type="EMBL" id="FQXQ01000004">
    <property type="protein sequence ID" value="SHH79092.1"/>
    <property type="molecule type" value="Genomic_DNA"/>
</dbReference>
<dbReference type="InterPro" id="IPR015943">
    <property type="entry name" value="WD40/YVTN_repeat-like_dom_sf"/>
</dbReference>
<keyword evidence="4" id="KW-1133">Transmembrane helix</keyword>
<evidence type="ECO:0000256" key="3">
    <source>
        <dbReference type="ARBA" id="ARBA00023163"/>
    </source>
</evidence>